<feature type="transmembrane region" description="Helical" evidence="14">
    <location>
        <begin position="393"/>
        <end position="414"/>
    </location>
</feature>
<evidence type="ECO:0000256" key="2">
    <source>
        <dbReference type="ARBA" id="ARBA00011738"/>
    </source>
</evidence>
<reference evidence="16" key="1">
    <citation type="submission" date="2021-09" db="EMBL/GenBank/DDBJ databases">
        <authorList>
            <consortium name="AG Swart"/>
            <person name="Singh M."/>
            <person name="Singh A."/>
            <person name="Seah K."/>
            <person name="Emmerich C."/>
        </authorList>
    </citation>
    <scope>NUCLEOTIDE SEQUENCE</scope>
    <source>
        <strain evidence="16">ATCC30299</strain>
    </source>
</reference>
<evidence type="ECO:0000256" key="13">
    <source>
        <dbReference type="ARBA" id="ARBA00044780"/>
    </source>
</evidence>
<comment type="catalytic activity">
    <reaction evidence="9">
        <text>D-xylose(out) = D-xylose(in)</text>
        <dbReference type="Rhea" id="RHEA:78427"/>
        <dbReference type="ChEBI" id="CHEBI:53455"/>
    </reaction>
    <physiologicalReaction direction="left-to-right" evidence="9">
        <dbReference type="Rhea" id="RHEA:78428"/>
    </physiologicalReaction>
</comment>
<evidence type="ECO:0000256" key="5">
    <source>
        <dbReference type="ARBA" id="ARBA00022989"/>
    </source>
</evidence>
<dbReference type="InterPro" id="IPR036259">
    <property type="entry name" value="MFS_trans_sf"/>
</dbReference>
<dbReference type="Gene3D" id="1.20.1250.20">
    <property type="entry name" value="MFS general substrate transporter like domains"/>
    <property type="match status" value="1"/>
</dbReference>
<accession>A0AAU9J598</accession>
<feature type="transmembrane region" description="Helical" evidence="14">
    <location>
        <begin position="300"/>
        <end position="322"/>
    </location>
</feature>
<evidence type="ECO:0000256" key="11">
    <source>
        <dbReference type="ARBA" id="ARBA00044668"/>
    </source>
</evidence>
<comment type="catalytic activity">
    <reaction evidence="7">
        <text>D-galactose(in) = D-galactose(out)</text>
        <dbReference type="Rhea" id="RHEA:34915"/>
        <dbReference type="ChEBI" id="CHEBI:4139"/>
    </reaction>
    <physiologicalReaction direction="right-to-left" evidence="7">
        <dbReference type="Rhea" id="RHEA:34917"/>
    </physiologicalReaction>
</comment>
<evidence type="ECO:0000256" key="4">
    <source>
        <dbReference type="ARBA" id="ARBA00022692"/>
    </source>
</evidence>
<comment type="subunit">
    <text evidence="2">Homodimer.</text>
</comment>
<feature type="transmembrane region" description="Helical" evidence="14">
    <location>
        <begin position="15"/>
        <end position="36"/>
    </location>
</feature>
<keyword evidence="6 14" id="KW-0472">Membrane</keyword>
<comment type="catalytic activity">
    <reaction evidence="11">
        <text>D-glucosamine(out) = D-glucosamine(in)</text>
        <dbReference type="Rhea" id="RHEA:78423"/>
        <dbReference type="ChEBI" id="CHEBI:58723"/>
    </reaction>
    <physiologicalReaction direction="left-to-right" evidence="11">
        <dbReference type="Rhea" id="RHEA:78424"/>
    </physiologicalReaction>
</comment>
<dbReference type="InterPro" id="IPR003663">
    <property type="entry name" value="Sugar/inositol_transpt"/>
</dbReference>
<dbReference type="PANTHER" id="PTHR48020">
    <property type="entry name" value="PROTON MYO-INOSITOL COTRANSPORTER"/>
    <property type="match status" value="1"/>
</dbReference>
<feature type="transmembrane region" description="Helical" evidence="14">
    <location>
        <begin position="145"/>
        <end position="167"/>
    </location>
</feature>
<keyword evidence="5 14" id="KW-1133">Transmembrane helix</keyword>
<evidence type="ECO:0000256" key="9">
    <source>
        <dbReference type="ARBA" id="ARBA00044656"/>
    </source>
</evidence>
<organism evidence="16 17">
    <name type="scientific">Blepharisma stoltei</name>
    <dbReference type="NCBI Taxonomy" id="1481888"/>
    <lineage>
        <taxon>Eukaryota</taxon>
        <taxon>Sar</taxon>
        <taxon>Alveolata</taxon>
        <taxon>Ciliophora</taxon>
        <taxon>Postciliodesmatophora</taxon>
        <taxon>Heterotrichea</taxon>
        <taxon>Heterotrichida</taxon>
        <taxon>Blepharismidae</taxon>
        <taxon>Blepharisma</taxon>
    </lineage>
</organism>
<comment type="catalytic activity">
    <reaction evidence="10">
        <text>D-mannose(out) = D-mannose(in)</text>
        <dbReference type="Rhea" id="RHEA:78391"/>
        <dbReference type="ChEBI" id="CHEBI:4208"/>
    </reaction>
    <physiologicalReaction direction="left-to-right" evidence="10">
        <dbReference type="Rhea" id="RHEA:78392"/>
    </physiologicalReaction>
</comment>
<dbReference type="InterPro" id="IPR005828">
    <property type="entry name" value="MFS_sugar_transport-like"/>
</dbReference>
<feature type="transmembrane region" description="Helical" evidence="14">
    <location>
        <begin position="88"/>
        <end position="110"/>
    </location>
</feature>
<dbReference type="GO" id="GO:0016020">
    <property type="term" value="C:membrane"/>
    <property type="evidence" value="ECO:0007669"/>
    <property type="project" value="UniProtKB-SubCell"/>
</dbReference>
<dbReference type="Proteomes" id="UP001162131">
    <property type="component" value="Unassembled WGS sequence"/>
</dbReference>
<feature type="transmembrane region" description="Helical" evidence="14">
    <location>
        <begin position="361"/>
        <end position="381"/>
    </location>
</feature>
<evidence type="ECO:0000313" key="17">
    <source>
        <dbReference type="Proteomes" id="UP001162131"/>
    </source>
</evidence>
<comment type="catalytic activity">
    <reaction evidence="8">
        <text>D-glucose(out) = D-glucose(in)</text>
        <dbReference type="Rhea" id="RHEA:60376"/>
        <dbReference type="ChEBI" id="CHEBI:4167"/>
    </reaction>
    <physiologicalReaction direction="left-to-right" evidence="8">
        <dbReference type="Rhea" id="RHEA:60377"/>
    </physiologicalReaction>
</comment>
<dbReference type="EMBL" id="CAJZBQ010000017">
    <property type="protein sequence ID" value="CAG9316932.1"/>
    <property type="molecule type" value="Genomic_DNA"/>
</dbReference>
<evidence type="ECO:0000313" key="16">
    <source>
        <dbReference type="EMBL" id="CAG9316932.1"/>
    </source>
</evidence>
<dbReference type="PRINTS" id="PR00171">
    <property type="entry name" value="SUGRTRNSPORT"/>
</dbReference>
<keyword evidence="17" id="KW-1185">Reference proteome</keyword>
<name>A0AAU9J598_9CILI</name>
<feature type="transmembrane region" description="Helical" evidence="14">
    <location>
        <begin position="448"/>
        <end position="471"/>
    </location>
</feature>
<dbReference type="InterPro" id="IPR050814">
    <property type="entry name" value="Myo-inositol_Transporter"/>
</dbReference>
<dbReference type="GO" id="GO:0022857">
    <property type="term" value="F:transmembrane transporter activity"/>
    <property type="evidence" value="ECO:0007669"/>
    <property type="project" value="InterPro"/>
</dbReference>
<keyword evidence="4 14" id="KW-0812">Transmembrane</keyword>
<dbReference type="PROSITE" id="PS50850">
    <property type="entry name" value="MFS"/>
    <property type="match status" value="1"/>
</dbReference>
<proteinExistence type="predicted"/>
<dbReference type="SUPFAM" id="SSF103473">
    <property type="entry name" value="MFS general substrate transporter"/>
    <property type="match status" value="1"/>
</dbReference>
<evidence type="ECO:0000256" key="8">
    <source>
        <dbReference type="ARBA" id="ARBA00044648"/>
    </source>
</evidence>
<feature type="transmembrane region" description="Helical" evidence="14">
    <location>
        <begin position="334"/>
        <end position="354"/>
    </location>
</feature>
<dbReference type="PANTHER" id="PTHR48020:SF12">
    <property type="entry name" value="PROTON MYO-INOSITOL COTRANSPORTER"/>
    <property type="match status" value="1"/>
</dbReference>
<sequence length="492" mass="54737">MAYQELNSKPYNKKIVWKIALNASIGSFIFGYNTGVFNSNQLNVAATLGWGGNENLYISIMAAMMPFGGLFGALFAGTIAQKIGRRKALMLMDVINIFGCVFFICPYTSAFALGRFITGYTTGSFSVLSPLYIGETSPPDIMGTIGSLCGLILAVGIMVAYAMALPLPTGDYHSDPLNYWWIFMFVFQALFTAFQFFVLWKVYKEDTPIWLLSKKQDQKALKSSMQYYNEDEAVKVIQKLRASMSADRDKTLEAIEKEVPETATSEKPKEIDNSKRQTDYTYKELLCCSKKSRKMMRLGILVNVFQVAAGVDALFAYTTKIFSELGGGVFESRAYTVVFGVVTVISTLAVFPVVDRFNRKTLILLGNGGMFITMFFLGLFAEEFSGSGPIPSLVFVLLYVLAWSIGLGTICWVYSGEILTSRAISICIGVNWIVIISVIFTFPHIASWFSIGIAFWVYAVISALGIVYFLIEFVETKGLDSTQIKEAFDKYK</sequence>
<comment type="caution">
    <text evidence="16">The sequence shown here is derived from an EMBL/GenBank/DDBJ whole genome shotgun (WGS) entry which is preliminary data.</text>
</comment>
<comment type="catalytic activity">
    <reaction evidence="12">
        <text>D-fructose(out) = D-fructose(in)</text>
        <dbReference type="Rhea" id="RHEA:60372"/>
        <dbReference type="ChEBI" id="CHEBI:37721"/>
    </reaction>
    <physiologicalReaction direction="left-to-right" evidence="12">
        <dbReference type="Rhea" id="RHEA:60373"/>
    </physiologicalReaction>
</comment>
<dbReference type="AlphaFoldDB" id="A0AAU9J598"/>
<dbReference type="Pfam" id="PF00083">
    <property type="entry name" value="Sugar_tr"/>
    <property type="match status" value="1"/>
</dbReference>
<evidence type="ECO:0000256" key="10">
    <source>
        <dbReference type="ARBA" id="ARBA00044662"/>
    </source>
</evidence>
<comment type="subcellular location">
    <subcellularLocation>
        <location evidence="1">Membrane</location>
        <topology evidence="1">Multi-pass membrane protein</topology>
    </subcellularLocation>
</comment>
<feature type="transmembrane region" description="Helical" evidence="14">
    <location>
        <begin position="56"/>
        <end position="76"/>
    </location>
</feature>
<protein>
    <recommendedName>
        <fullName evidence="13">Hexose transporter 1</fullName>
    </recommendedName>
</protein>
<feature type="transmembrane region" description="Helical" evidence="14">
    <location>
        <begin position="423"/>
        <end position="442"/>
    </location>
</feature>
<evidence type="ECO:0000256" key="1">
    <source>
        <dbReference type="ARBA" id="ARBA00004141"/>
    </source>
</evidence>
<keyword evidence="3" id="KW-0813">Transport</keyword>
<feature type="transmembrane region" description="Helical" evidence="14">
    <location>
        <begin position="179"/>
        <end position="200"/>
    </location>
</feature>
<evidence type="ECO:0000259" key="15">
    <source>
        <dbReference type="PROSITE" id="PS50850"/>
    </source>
</evidence>
<evidence type="ECO:0000256" key="12">
    <source>
        <dbReference type="ARBA" id="ARBA00044710"/>
    </source>
</evidence>
<evidence type="ECO:0000256" key="6">
    <source>
        <dbReference type="ARBA" id="ARBA00023136"/>
    </source>
</evidence>
<evidence type="ECO:0000256" key="14">
    <source>
        <dbReference type="SAM" id="Phobius"/>
    </source>
</evidence>
<feature type="domain" description="Major facilitator superfamily (MFS) profile" evidence="15">
    <location>
        <begin position="19"/>
        <end position="477"/>
    </location>
</feature>
<evidence type="ECO:0000256" key="3">
    <source>
        <dbReference type="ARBA" id="ARBA00022448"/>
    </source>
</evidence>
<gene>
    <name evidence="16" type="ORF">BSTOLATCC_MIC17563</name>
</gene>
<dbReference type="InterPro" id="IPR020846">
    <property type="entry name" value="MFS_dom"/>
</dbReference>
<evidence type="ECO:0000256" key="7">
    <source>
        <dbReference type="ARBA" id="ARBA00044637"/>
    </source>
</evidence>